<dbReference type="EMBL" id="BGZK01001721">
    <property type="protein sequence ID" value="GBP85180.1"/>
    <property type="molecule type" value="Genomic_DNA"/>
</dbReference>
<feature type="compositionally biased region" description="Basic residues" evidence="1">
    <location>
        <begin position="1"/>
        <end position="11"/>
    </location>
</feature>
<dbReference type="OrthoDB" id="447173at2759"/>
<reference evidence="2 3" key="1">
    <citation type="journal article" date="2019" name="Commun. Biol.">
        <title>The bagworm genome reveals a unique fibroin gene that provides high tensile strength.</title>
        <authorList>
            <person name="Kono N."/>
            <person name="Nakamura H."/>
            <person name="Ohtoshi R."/>
            <person name="Tomita M."/>
            <person name="Numata K."/>
            <person name="Arakawa K."/>
        </authorList>
    </citation>
    <scope>NUCLEOTIDE SEQUENCE [LARGE SCALE GENOMIC DNA]</scope>
</reference>
<dbReference type="Proteomes" id="UP000299102">
    <property type="component" value="Unassembled WGS sequence"/>
</dbReference>
<gene>
    <name evidence="2" type="primary">Dnah3</name>
    <name evidence="2" type="ORF">EVAR_99754_1</name>
</gene>
<accession>A0A4C1ZBS4</accession>
<name>A0A4C1ZBS4_EUMVA</name>
<proteinExistence type="predicted"/>
<evidence type="ECO:0000256" key="1">
    <source>
        <dbReference type="SAM" id="MobiDB-lite"/>
    </source>
</evidence>
<evidence type="ECO:0000313" key="2">
    <source>
        <dbReference type="EMBL" id="GBP85180.1"/>
    </source>
</evidence>
<dbReference type="AlphaFoldDB" id="A0A4C1ZBS4"/>
<keyword evidence="3" id="KW-1185">Reference proteome</keyword>
<evidence type="ECO:0000313" key="3">
    <source>
        <dbReference type="Proteomes" id="UP000299102"/>
    </source>
</evidence>
<sequence length="183" mass="20592">MSGARRARRRPPAPARGRLPRVSEDSELLRAANDYYPEGCDPGGCGEFPPLVQAHSWTKGVPYRDSFHHVPPSDSIGNCYTSRTKTFRVPSLRVRRRSPPPLYGPVGPRGELQFPPLRPWKEREKERLASRAAERGKHKLQKGYCQQVISVTVNVAAYHLAPRETATEHREMCTALGTEALRI</sequence>
<organism evidence="2 3">
    <name type="scientific">Eumeta variegata</name>
    <name type="common">Bagworm moth</name>
    <name type="synonym">Eumeta japonica</name>
    <dbReference type="NCBI Taxonomy" id="151549"/>
    <lineage>
        <taxon>Eukaryota</taxon>
        <taxon>Metazoa</taxon>
        <taxon>Ecdysozoa</taxon>
        <taxon>Arthropoda</taxon>
        <taxon>Hexapoda</taxon>
        <taxon>Insecta</taxon>
        <taxon>Pterygota</taxon>
        <taxon>Neoptera</taxon>
        <taxon>Endopterygota</taxon>
        <taxon>Lepidoptera</taxon>
        <taxon>Glossata</taxon>
        <taxon>Ditrysia</taxon>
        <taxon>Tineoidea</taxon>
        <taxon>Psychidae</taxon>
        <taxon>Oiketicinae</taxon>
        <taxon>Eumeta</taxon>
    </lineage>
</organism>
<protein>
    <submittedName>
        <fullName evidence="2">Dynein heavy chain 3, axonemal</fullName>
    </submittedName>
</protein>
<feature type="region of interest" description="Disordered" evidence="1">
    <location>
        <begin position="1"/>
        <end position="26"/>
    </location>
</feature>
<comment type="caution">
    <text evidence="2">The sequence shown here is derived from an EMBL/GenBank/DDBJ whole genome shotgun (WGS) entry which is preliminary data.</text>
</comment>